<dbReference type="Pfam" id="PF14609">
    <property type="entry name" value="GCP5-Mod21_N"/>
    <property type="match status" value="1"/>
</dbReference>
<dbReference type="Pfam" id="PF17681">
    <property type="entry name" value="GCP_N_terminal"/>
    <property type="match status" value="1"/>
</dbReference>
<comment type="similarity">
    <text evidence="1 5">Belongs to the TUBGCP family.</text>
</comment>
<keyword evidence="3 5" id="KW-0493">Microtubule</keyword>
<gene>
    <name evidence="10" type="ORF">B0H66DRAFT_511844</name>
</gene>
<evidence type="ECO:0000256" key="4">
    <source>
        <dbReference type="ARBA" id="ARBA00023212"/>
    </source>
</evidence>
<dbReference type="InterPro" id="IPR032797">
    <property type="entry name" value="Mod21_N"/>
</dbReference>
<dbReference type="Gene3D" id="1.20.120.1900">
    <property type="entry name" value="Gamma-tubulin complex, C-terminal domain"/>
    <property type="match status" value="1"/>
</dbReference>
<feature type="domain" description="Gamma tubulin complex component C-terminal" evidence="7">
    <location>
        <begin position="552"/>
        <end position="874"/>
    </location>
</feature>
<dbReference type="PANTHER" id="PTHR19302:SF33">
    <property type="entry name" value="GAMMA-TUBULIN COMPLEX COMPONENT 5"/>
    <property type="match status" value="1"/>
</dbReference>
<comment type="subcellular location">
    <subcellularLocation>
        <location evidence="5">Cytoplasm</location>
        <location evidence="5">Cytoskeleton</location>
        <location evidence="5">Microtubule organizing center</location>
    </subcellularLocation>
</comment>
<dbReference type="InterPro" id="IPR040457">
    <property type="entry name" value="GCP_C"/>
</dbReference>
<dbReference type="Proteomes" id="UP001283341">
    <property type="component" value="Unassembled WGS sequence"/>
</dbReference>
<dbReference type="GO" id="GO:0000930">
    <property type="term" value="C:gamma-tubulin complex"/>
    <property type="evidence" value="ECO:0007669"/>
    <property type="project" value="TreeGrafter"/>
</dbReference>
<dbReference type="GO" id="GO:0005816">
    <property type="term" value="C:spindle pole body"/>
    <property type="evidence" value="ECO:0007669"/>
    <property type="project" value="UniProtKB-ARBA"/>
</dbReference>
<feature type="region of interest" description="Disordered" evidence="6">
    <location>
        <begin position="791"/>
        <end position="824"/>
    </location>
</feature>
<evidence type="ECO:0000259" key="7">
    <source>
        <dbReference type="Pfam" id="PF04130"/>
    </source>
</evidence>
<evidence type="ECO:0000256" key="6">
    <source>
        <dbReference type="SAM" id="MobiDB-lite"/>
    </source>
</evidence>
<reference evidence="10" key="1">
    <citation type="journal article" date="2023" name="Mol. Phylogenet. Evol.">
        <title>Genome-scale phylogeny and comparative genomics of the fungal order Sordariales.</title>
        <authorList>
            <person name="Hensen N."/>
            <person name="Bonometti L."/>
            <person name="Westerberg I."/>
            <person name="Brannstrom I.O."/>
            <person name="Guillou S."/>
            <person name="Cros-Aarteil S."/>
            <person name="Calhoun S."/>
            <person name="Haridas S."/>
            <person name="Kuo A."/>
            <person name="Mondo S."/>
            <person name="Pangilinan J."/>
            <person name="Riley R."/>
            <person name="LaButti K."/>
            <person name="Andreopoulos B."/>
            <person name="Lipzen A."/>
            <person name="Chen C."/>
            <person name="Yan M."/>
            <person name="Daum C."/>
            <person name="Ng V."/>
            <person name="Clum A."/>
            <person name="Steindorff A."/>
            <person name="Ohm R.A."/>
            <person name="Martin F."/>
            <person name="Silar P."/>
            <person name="Natvig D.O."/>
            <person name="Lalanne C."/>
            <person name="Gautier V."/>
            <person name="Ament-Velasquez S.L."/>
            <person name="Kruys A."/>
            <person name="Hutchinson M.I."/>
            <person name="Powell A.J."/>
            <person name="Barry K."/>
            <person name="Miller A.N."/>
            <person name="Grigoriev I.V."/>
            <person name="Debuchy R."/>
            <person name="Gladieux P."/>
            <person name="Hiltunen Thoren M."/>
            <person name="Johannesson H."/>
        </authorList>
    </citation>
    <scope>NUCLEOTIDE SEQUENCE</scope>
    <source>
        <strain evidence="10">CBS 118394</strain>
    </source>
</reference>
<dbReference type="GO" id="GO:0000922">
    <property type="term" value="C:spindle pole"/>
    <property type="evidence" value="ECO:0007669"/>
    <property type="project" value="InterPro"/>
</dbReference>
<evidence type="ECO:0000256" key="3">
    <source>
        <dbReference type="ARBA" id="ARBA00022701"/>
    </source>
</evidence>
<dbReference type="CDD" id="cd22572">
    <property type="entry name" value="GCP5_NTD"/>
    <property type="match status" value="1"/>
</dbReference>
<protein>
    <recommendedName>
        <fullName evidence="5">Spindle pole body component</fullName>
    </recommendedName>
</protein>
<evidence type="ECO:0000259" key="9">
    <source>
        <dbReference type="Pfam" id="PF17681"/>
    </source>
</evidence>
<dbReference type="GO" id="GO:0007020">
    <property type="term" value="P:microtubule nucleation"/>
    <property type="evidence" value="ECO:0007669"/>
    <property type="project" value="InterPro"/>
</dbReference>
<dbReference type="AlphaFoldDB" id="A0AAE0MBF5"/>
<dbReference type="GO" id="GO:0031122">
    <property type="term" value="P:cytoplasmic microtubule organization"/>
    <property type="evidence" value="ECO:0007669"/>
    <property type="project" value="TreeGrafter"/>
</dbReference>
<dbReference type="GO" id="GO:0043015">
    <property type="term" value="F:gamma-tubulin binding"/>
    <property type="evidence" value="ECO:0007669"/>
    <property type="project" value="InterPro"/>
</dbReference>
<dbReference type="EMBL" id="JAUEDM010000002">
    <property type="protein sequence ID" value="KAK3325548.1"/>
    <property type="molecule type" value="Genomic_DNA"/>
</dbReference>
<feature type="domain" description="Gamma-Tubulin ring complex non-core subunit mod21 N-terminal" evidence="8">
    <location>
        <begin position="66"/>
        <end position="157"/>
    </location>
</feature>
<keyword evidence="11" id="KW-1185">Reference proteome</keyword>
<accession>A0AAE0MBF5</accession>
<evidence type="ECO:0000259" key="8">
    <source>
        <dbReference type="Pfam" id="PF14609"/>
    </source>
</evidence>
<feature type="domain" description="Gamma tubulin complex component protein N-terminal" evidence="9">
    <location>
        <begin position="241"/>
        <end position="547"/>
    </location>
</feature>
<dbReference type="Pfam" id="PF04130">
    <property type="entry name" value="GCP_C_terminal"/>
    <property type="match status" value="1"/>
</dbReference>
<dbReference type="GO" id="GO:0005874">
    <property type="term" value="C:microtubule"/>
    <property type="evidence" value="ECO:0007669"/>
    <property type="project" value="UniProtKB-KW"/>
</dbReference>
<feature type="compositionally biased region" description="Basic and acidic residues" evidence="6">
    <location>
        <begin position="159"/>
        <end position="173"/>
    </location>
</feature>
<evidence type="ECO:0000313" key="11">
    <source>
        <dbReference type="Proteomes" id="UP001283341"/>
    </source>
</evidence>
<organism evidence="10 11">
    <name type="scientific">Apodospora peruviana</name>
    <dbReference type="NCBI Taxonomy" id="516989"/>
    <lineage>
        <taxon>Eukaryota</taxon>
        <taxon>Fungi</taxon>
        <taxon>Dikarya</taxon>
        <taxon>Ascomycota</taxon>
        <taxon>Pezizomycotina</taxon>
        <taxon>Sordariomycetes</taxon>
        <taxon>Sordariomycetidae</taxon>
        <taxon>Sordariales</taxon>
        <taxon>Lasiosphaeriaceae</taxon>
        <taxon>Apodospora</taxon>
    </lineage>
</organism>
<proteinExistence type="inferred from homology"/>
<evidence type="ECO:0000256" key="2">
    <source>
        <dbReference type="ARBA" id="ARBA00022490"/>
    </source>
</evidence>
<evidence type="ECO:0000313" key="10">
    <source>
        <dbReference type="EMBL" id="KAK3325548.1"/>
    </source>
</evidence>
<reference evidence="10" key="2">
    <citation type="submission" date="2023-06" db="EMBL/GenBank/DDBJ databases">
        <authorList>
            <consortium name="Lawrence Berkeley National Laboratory"/>
            <person name="Haridas S."/>
            <person name="Hensen N."/>
            <person name="Bonometti L."/>
            <person name="Westerberg I."/>
            <person name="Brannstrom I.O."/>
            <person name="Guillou S."/>
            <person name="Cros-Aarteil S."/>
            <person name="Calhoun S."/>
            <person name="Kuo A."/>
            <person name="Mondo S."/>
            <person name="Pangilinan J."/>
            <person name="Riley R."/>
            <person name="Labutti K."/>
            <person name="Andreopoulos B."/>
            <person name="Lipzen A."/>
            <person name="Chen C."/>
            <person name="Yanf M."/>
            <person name="Daum C."/>
            <person name="Ng V."/>
            <person name="Clum A."/>
            <person name="Steindorff A."/>
            <person name="Ohm R."/>
            <person name="Martin F."/>
            <person name="Silar P."/>
            <person name="Natvig D."/>
            <person name="Lalanne C."/>
            <person name="Gautier V."/>
            <person name="Ament-Velasquez S.L."/>
            <person name="Kruys A."/>
            <person name="Hutchinson M.I."/>
            <person name="Powell A.J."/>
            <person name="Barry K."/>
            <person name="Miller A.N."/>
            <person name="Grigoriev I.V."/>
            <person name="Debuchy R."/>
            <person name="Gladieux P."/>
            <person name="Thoren M.H."/>
            <person name="Johannesson H."/>
        </authorList>
    </citation>
    <scope>NUCLEOTIDE SEQUENCE</scope>
    <source>
        <strain evidence="10">CBS 118394</strain>
    </source>
</reference>
<dbReference type="InterPro" id="IPR042241">
    <property type="entry name" value="GCP_C_sf"/>
</dbReference>
<feature type="compositionally biased region" description="Low complexity" evidence="6">
    <location>
        <begin position="174"/>
        <end position="188"/>
    </location>
</feature>
<comment type="caution">
    <text evidence="10">The sequence shown here is derived from an EMBL/GenBank/DDBJ whole genome shotgun (WGS) entry which is preliminary data.</text>
</comment>
<dbReference type="GO" id="GO:0051225">
    <property type="term" value="P:spindle assembly"/>
    <property type="evidence" value="ECO:0007669"/>
    <property type="project" value="TreeGrafter"/>
</dbReference>
<dbReference type="PANTHER" id="PTHR19302">
    <property type="entry name" value="GAMMA TUBULIN COMPLEX PROTEIN"/>
    <property type="match status" value="1"/>
</dbReference>
<name>A0AAE0MBF5_9PEZI</name>
<sequence length="898" mass="102032">MAYLAQLGALTDELVAAVRAIPETQRQRLDLCRESTLRALRYHNFARTNQFEVEDRLNGLEERFRVTGRDALADEFRKRLDALEPFRDKWTPDVLHFILELADQPAQKSDLSNLHLLAAPEEDTQPGLTWQDIAREDGWHEDKALWRNINYASSSDDDNDHHYRDHDGDDARSRTSAASLSSISSSTDQYRPTVQQLTIKSPDGELQLTQVRESQIWRHADHAVAAEGRLKKRPISNLQFLREALFMLGDLETTLFDSRCEPVTTYQLADVSWQTHKALATSFAECGRKLAPLRDFVKRQQQVPLLQVFQDSLQKALRSFDRELAAIQGRFVSVQQDVVVSLLAVLAELSPYLLPLYALSGIIQQLQEERNPHAFRYLELLFDAVGMAQIEGRRGAYALLGRIFFDCFQVYLKPIRLWMEEGKLVPGDRTFFVSGPSTKQPLHQIWKSRFNLLRSPEGTLHAPRFLQPAITRIFTTGKSIVVLKHLKQHESLRKQRDRNEPQMDFATVCPEDVEFAPFSELFGAAFDGWIQSKHHTASATLHALLFNSYGLSQGLDALEYIYLMSDGSKSHAFASAVFRHLDSFSAAWKDRFTLTEIAQEAFSTCVDTYRLSAEVGPHSVAQSATASRSSVRLGLPTIRLGYRLPWPVRIIVPEEAIEGYHRMFTFLLQIRRTIFVLTHPILSFQADRDGSATDRSPKYYLLRTKTLWFCNILLTYLTTLVLAPSMAKLRDDLRNAVDVDEMVAAHAEFINRITSESCQGPKLQPIRDCILDILDLAIKAEDTHRAEMVREAEEDQESSRLSVMSPFKSPSKSTRKAAVKEEEQDMVSPDVEAMMRKSVMGASSGKPYAVAMRDMHADFERHLRFVAGGLRGVARASREKAAGKWDMLAEMLEVGIRD</sequence>
<dbReference type="GO" id="GO:0051011">
    <property type="term" value="F:microtubule minus-end binding"/>
    <property type="evidence" value="ECO:0007669"/>
    <property type="project" value="TreeGrafter"/>
</dbReference>
<dbReference type="InterPro" id="IPR059169">
    <property type="entry name" value="GCP5_N_ext"/>
</dbReference>
<evidence type="ECO:0000256" key="1">
    <source>
        <dbReference type="ARBA" id="ARBA00010337"/>
    </source>
</evidence>
<feature type="region of interest" description="Disordered" evidence="6">
    <location>
        <begin position="156"/>
        <end position="192"/>
    </location>
</feature>
<dbReference type="GO" id="GO:0051321">
    <property type="term" value="P:meiotic cell cycle"/>
    <property type="evidence" value="ECO:0007669"/>
    <property type="project" value="TreeGrafter"/>
</dbReference>
<keyword evidence="2 5" id="KW-0963">Cytoplasm</keyword>
<dbReference type="InterPro" id="IPR041470">
    <property type="entry name" value="GCP_N"/>
</dbReference>
<evidence type="ECO:0000256" key="5">
    <source>
        <dbReference type="RuleBase" id="RU363050"/>
    </source>
</evidence>
<keyword evidence="4 5" id="KW-0206">Cytoskeleton</keyword>
<dbReference type="GO" id="GO:0000278">
    <property type="term" value="P:mitotic cell cycle"/>
    <property type="evidence" value="ECO:0007669"/>
    <property type="project" value="TreeGrafter"/>
</dbReference>
<dbReference type="InterPro" id="IPR007259">
    <property type="entry name" value="GCP"/>
</dbReference>